<dbReference type="Proteomes" id="UP001168990">
    <property type="component" value="Unassembled WGS sequence"/>
</dbReference>
<dbReference type="GO" id="GO:0005930">
    <property type="term" value="C:axoneme"/>
    <property type="evidence" value="ECO:0007669"/>
    <property type="project" value="UniProtKB-SubCell"/>
</dbReference>
<dbReference type="InterPro" id="IPR048256">
    <property type="entry name" value="Tektin-like"/>
</dbReference>
<comment type="similarity">
    <text evidence="1 3">Belongs to the tektin family.</text>
</comment>
<protein>
    <recommendedName>
        <fullName evidence="3">Tektin</fullName>
    </recommendedName>
</protein>
<keyword evidence="3" id="KW-0282">Flagellum</keyword>
<keyword evidence="3" id="KW-0969">Cilium</keyword>
<keyword evidence="2" id="KW-0963">Cytoplasm</keyword>
<evidence type="ECO:0000256" key="3">
    <source>
        <dbReference type="RuleBase" id="RU367040"/>
    </source>
</evidence>
<dbReference type="GO" id="GO:0005634">
    <property type="term" value="C:nucleus"/>
    <property type="evidence" value="ECO:0007669"/>
    <property type="project" value="TreeGrafter"/>
</dbReference>
<evidence type="ECO:0000313" key="5">
    <source>
        <dbReference type="EMBL" id="KAK0165008.1"/>
    </source>
</evidence>
<sequence length="482" mass="55732">MEQVSGAPVPARVGEMYRTPRPHPWRPTLGYETIQVKPLPSQIVTNELCDPCYTPSGMATHPLKFPNLVTGFHRNPAHAARTALYTRYTPWDWHDNQIRLQNEVDATRHYSDELRDRSVRLIREAEEKIKIGQINSSRLLRDKIMDITYWERELAAELDKVIVENAKMQECMKDLQRAIQELEAPLHITQECLYHREARKGNELIHDEAEQALLEEVEIVRNSQKKLESFTDKCTDQLSNGRAVQNEIELDISNKNSSLGIDTMAHQINNQTKGLENYGGIEKYDPTIIEDDSGVSTSNDIVKKSQMLRINSRNLQDEIAQATNEVFQEIWRAWNNTNNALTKRVAEILPVKNKLLILLESIQREIFSVKRNEELLKKAVNDKSSALKVAHTRLEARTHRPQTELCCDTAQHRMVHEVHTIKGMIDDFNERLQECEAHHQQLLLVRNNLESDLKAKVDALFIDREKVMGLRRSYPIKTTIKF</sequence>
<comment type="caution">
    <text evidence="5">The sequence shown here is derived from an EMBL/GenBank/DDBJ whole genome shotgun (WGS) entry which is preliminary data.</text>
</comment>
<reference evidence="5" key="2">
    <citation type="submission" date="2023-03" db="EMBL/GenBank/DDBJ databases">
        <authorList>
            <person name="Inwood S.N."/>
            <person name="Skelly J.G."/>
            <person name="Guhlin J."/>
            <person name="Harrop T.W.R."/>
            <person name="Goldson S.G."/>
            <person name="Dearden P.K."/>
        </authorList>
    </citation>
    <scope>NUCLEOTIDE SEQUENCE</scope>
    <source>
        <strain evidence="5">Irish</strain>
        <tissue evidence="5">Whole body</tissue>
    </source>
</reference>
<dbReference type="PANTHER" id="PTHR19960">
    <property type="entry name" value="TEKTIN"/>
    <property type="match status" value="1"/>
</dbReference>
<name>A0AA39KKM8_9HYME</name>
<dbReference type="GO" id="GO:0015630">
    <property type="term" value="C:microtubule cytoskeleton"/>
    <property type="evidence" value="ECO:0007669"/>
    <property type="project" value="UniProtKB-UniRule"/>
</dbReference>
<dbReference type="Pfam" id="PF03148">
    <property type="entry name" value="Tektin"/>
    <property type="match status" value="1"/>
</dbReference>
<gene>
    <name evidence="5" type="ORF">PV328_003566</name>
</gene>
<accession>A0AA39KKM8</accession>
<comment type="subcellular location">
    <subcellularLocation>
        <location evidence="3">Cytoplasm</location>
        <location evidence="3">Cytoskeleton</location>
        <location evidence="3">Cilium axoneme</location>
    </subcellularLocation>
</comment>
<keyword evidence="6" id="KW-1185">Reference proteome</keyword>
<dbReference type="PANTHER" id="PTHR19960:SF11">
    <property type="entry name" value="TEKTIN"/>
    <property type="match status" value="1"/>
</dbReference>
<keyword evidence="3" id="KW-0966">Cell projection</keyword>
<organism evidence="5 6">
    <name type="scientific">Microctonus aethiopoides</name>
    <dbReference type="NCBI Taxonomy" id="144406"/>
    <lineage>
        <taxon>Eukaryota</taxon>
        <taxon>Metazoa</taxon>
        <taxon>Ecdysozoa</taxon>
        <taxon>Arthropoda</taxon>
        <taxon>Hexapoda</taxon>
        <taxon>Insecta</taxon>
        <taxon>Pterygota</taxon>
        <taxon>Neoptera</taxon>
        <taxon>Endopterygota</taxon>
        <taxon>Hymenoptera</taxon>
        <taxon>Apocrita</taxon>
        <taxon>Ichneumonoidea</taxon>
        <taxon>Braconidae</taxon>
        <taxon>Euphorinae</taxon>
        <taxon>Microctonus</taxon>
    </lineage>
</organism>
<evidence type="ECO:0000256" key="1">
    <source>
        <dbReference type="ARBA" id="ARBA00007209"/>
    </source>
</evidence>
<evidence type="ECO:0000256" key="4">
    <source>
        <dbReference type="SAM" id="MobiDB-lite"/>
    </source>
</evidence>
<dbReference type="GO" id="GO:0060271">
    <property type="term" value="P:cilium assembly"/>
    <property type="evidence" value="ECO:0007669"/>
    <property type="project" value="UniProtKB-UniRule"/>
</dbReference>
<dbReference type="InterPro" id="IPR000435">
    <property type="entry name" value="Tektins"/>
</dbReference>
<reference evidence="5" key="1">
    <citation type="journal article" date="2023" name="bioRxiv">
        <title>Scaffold-level genome assemblies of two parasitoid biocontrol wasps reveal the parthenogenesis mechanism and an associated novel virus.</title>
        <authorList>
            <person name="Inwood S."/>
            <person name="Skelly J."/>
            <person name="Guhlin J."/>
            <person name="Harrop T."/>
            <person name="Goldson S."/>
            <person name="Dearden P."/>
        </authorList>
    </citation>
    <scope>NUCLEOTIDE SEQUENCE</scope>
    <source>
        <strain evidence="5">Irish</strain>
        <tissue evidence="5">Whole body</tissue>
    </source>
</reference>
<feature type="region of interest" description="Disordered" evidence="4">
    <location>
        <begin position="1"/>
        <end position="20"/>
    </location>
</feature>
<proteinExistence type="inferred from homology"/>
<evidence type="ECO:0000256" key="2">
    <source>
        <dbReference type="ARBA" id="ARBA00022490"/>
    </source>
</evidence>
<evidence type="ECO:0000313" key="6">
    <source>
        <dbReference type="Proteomes" id="UP001168990"/>
    </source>
</evidence>
<dbReference type="EMBL" id="JAQQBS010001422">
    <property type="protein sequence ID" value="KAK0165008.1"/>
    <property type="molecule type" value="Genomic_DNA"/>
</dbReference>
<dbReference type="PRINTS" id="PR00511">
    <property type="entry name" value="TEKTIN"/>
</dbReference>
<dbReference type="AlphaFoldDB" id="A0AA39KKM8"/>
<dbReference type="GO" id="GO:0060294">
    <property type="term" value="P:cilium movement involved in cell motility"/>
    <property type="evidence" value="ECO:0007669"/>
    <property type="project" value="UniProtKB-UniRule"/>
</dbReference>